<organism evidence="8 9">
    <name type="scientific">Oxobacter pfennigii</name>
    <dbReference type="NCBI Taxonomy" id="36849"/>
    <lineage>
        <taxon>Bacteria</taxon>
        <taxon>Bacillati</taxon>
        <taxon>Bacillota</taxon>
        <taxon>Clostridia</taxon>
        <taxon>Eubacteriales</taxon>
        <taxon>Clostridiaceae</taxon>
        <taxon>Oxobacter</taxon>
    </lineage>
</organism>
<dbReference type="AlphaFoldDB" id="A0A0P8W6T9"/>
<dbReference type="GO" id="GO:0016740">
    <property type="term" value="F:transferase activity"/>
    <property type="evidence" value="ECO:0007669"/>
    <property type="project" value="UniProtKB-KW"/>
</dbReference>
<dbReference type="Gene3D" id="3.40.50.2300">
    <property type="match status" value="1"/>
</dbReference>
<evidence type="ECO:0000256" key="5">
    <source>
        <dbReference type="ARBA" id="ARBA00024867"/>
    </source>
</evidence>
<keyword evidence="4" id="KW-0804">Transcription</keyword>
<dbReference type="InterPro" id="IPR050595">
    <property type="entry name" value="Bact_response_regulator"/>
</dbReference>
<keyword evidence="9" id="KW-1185">Reference proteome</keyword>
<evidence type="ECO:0000256" key="4">
    <source>
        <dbReference type="ARBA" id="ARBA00023163"/>
    </source>
</evidence>
<dbReference type="FunFam" id="3.40.50.2300:FF:000018">
    <property type="entry name" value="DNA-binding transcriptional regulator NtrC"/>
    <property type="match status" value="1"/>
</dbReference>
<dbReference type="PROSITE" id="PS50110">
    <property type="entry name" value="RESPONSE_REGULATORY"/>
    <property type="match status" value="1"/>
</dbReference>
<comment type="caution">
    <text evidence="8">The sequence shown here is derived from an EMBL/GenBank/DDBJ whole genome shotgun (WGS) entry which is preliminary data.</text>
</comment>
<dbReference type="Pfam" id="PF00072">
    <property type="entry name" value="Response_reg"/>
    <property type="match status" value="1"/>
</dbReference>
<accession>A0A0P8W6T9</accession>
<dbReference type="InterPro" id="IPR011990">
    <property type="entry name" value="TPR-like_helical_dom_sf"/>
</dbReference>
<dbReference type="Gene3D" id="1.25.40.10">
    <property type="entry name" value="Tetratricopeptide repeat domain"/>
    <property type="match status" value="1"/>
</dbReference>
<dbReference type="RefSeq" id="WP_054875660.1">
    <property type="nucleotide sequence ID" value="NZ_LKET01000035.1"/>
</dbReference>
<keyword evidence="2 6" id="KW-0597">Phosphoprotein</keyword>
<dbReference type="Proteomes" id="UP000050326">
    <property type="component" value="Unassembled WGS sequence"/>
</dbReference>
<proteinExistence type="predicted"/>
<evidence type="ECO:0000256" key="3">
    <source>
        <dbReference type="ARBA" id="ARBA00023015"/>
    </source>
</evidence>
<evidence type="ECO:0000259" key="7">
    <source>
        <dbReference type="PROSITE" id="PS50110"/>
    </source>
</evidence>
<keyword evidence="3" id="KW-0805">Transcription regulation</keyword>
<sequence length="236" mass="26847">MNNSLLVIDDEKNIRIMLAKCLESEGYKVDWTEDGIKGLELFGANKYDVVLLDMKMPGLSGIEVLKKLKEIDKDISVIMMTAYGTIESAVEAMKLGAVDYIKKPFAPDIIRSEVKIVLDRINLNPADTKDFLSSLQYAKKCMVSKDYINGKKYLMKSLSFDTNSPEVYNLLGVLEEYNNELHDAQKYYRMALCIDYTYEPANKNLQRTAQFIYTSEGIELGYKNNPITDDPDNANK</sequence>
<dbReference type="InterPro" id="IPR001789">
    <property type="entry name" value="Sig_transdc_resp-reg_receiver"/>
</dbReference>
<dbReference type="InterPro" id="IPR011006">
    <property type="entry name" value="CheY-like_superfamily"/>
</dbReference>
<dbReference type="SMART" id="SM00448">
    <property type="entry name" value="REC"/>
    <property type="match status" value="1"/>
</dbReference>
<dbReference type="STRING" id="36849.OXPF_26300"/>
<dbReference type="GO" id="GO:0000160">
    <property type="term" value="P:phosphorelay signal transduction system"/>
    <property type="evidence" value="ECO:0007669"/>
    <property type="project" value="InterPro"/>
</dbReference>
<evidence type="ECO:0000256" key="1">
    <source>
        <dbReference type="ARBA" id="ARBA00018672"/>
    </source>
</evidence>
<protein>
    <recommendedName>
        <fullName evidence="1">Stage 0 sporulation protein A homolog</fullName>
    </recommendedName>
</protein>
<dbReference type="SUPFAM" id="SSF52172">
    <property type="entry name" value="CheY-like"/>
    <property type="match status" value="1"/>
</dbReference>
<feature type="domain" description="Response regulatory" evidence="7">
    <location>
        <begin position="4"/>
        <end position="118"/>
    </location>
</feature>
<dbReference type="PANTHER" id="PTHR44591:SF3">
    <property type="entry name" value="RESPONSE REGULATORY DOMAIN-CONTAINING PROTEIN"/>
    <property type="match status" value="1"/>
</dbReference>
<dbReference type="OrthoDB" id="9808843at2"/>
<dbReference type="SUPFAM" id="SSF81901">
    <property type="entry name" value="HCP-like"/>
    <property type="match status" value="1"/>
</dbReference>
<keyword evidence="8" id="KW-0808">Transferase</keyword>
<evidence type="ECO:0000256" key="6">
    <source>
        <dbReference type="PROSITE-ProRule" id="PRU00169"/>
    </source>
</evidence>
<evidence type="ECO:0000256" key="2">
    <source>
        <dbReference type="ARBA" id="ARBA00022553"/>
    </source>
</evidence>
<gene>
    <name evidence="8" type="primary">spo0F_1</name>
    <name evidence="8" type="ORF">OXPF_26300</name>
</gene>
<dbReference type="PANTHER" id="PTHR44591">
    <property type="entry name" value="STRESS RESPONSE REGULATOR PROTEIN 1"/>
    <property type="match status" value="1"/>
</dbReference>
<evidence type="ECO:0000313" key="8">
    <source>
        <dbReference type="EMBL" id="KPU43770.1"/>
    </source>
</evidence>
<name>A0A0P8W6T9_9CLOT</name>
<reference evidence="8 9" key="1">
    <citation type="submission" date="2015-09" db="EMBL/GenBank/DDBJ databases">
        <title>Genome sequence of Oxobacter pfennigii DSM 3222.</title>
        <authorList>
            <person name="Poehlein A."/>
            <person name="Bengelsdorf F.R."/>
            <person name="Schiel-Bengelsdorf B."/>
            <person name="Duerre P."/>
            <person name="Daniel R."/>
        </authorList>
    </citation>
    <scope>NUCLEOTIDE SEQUENCE [LARGE SCALE GENOMIC DNA]</scope>
    <source>
        <strain evidence="8 9">DSM 3222</strain>
    </source>
</reference>
<comment type="function">
    <text evidence="5">May play the central regulatory role in sporulation. It may be an element of the effector pathway responsible for the activation of sporulation genes in response to nutritional stress. Spo0A may act in concert with spo0H (a sigma factor) to control the expression of some genes that are critical to the sporulation process.</text>
</comment>
<evidence type="ECO:0000313" key="9">
    <source>
        <dbReference type="Proteomes" id="UP000050326"/>
    </source>
</evidence>
<dbReference type="EMBL" id="LKET01000035">
    <property type="protein sequence ID" value="KPU43770.1"/>
    <property type="molecule type" value="Genomic_DNA"/>
</dbReference>
<feature type="modified residue" description="4-aspartylphosphate" evidence="6">
    <location>
        <position position="53"/>
    </location>
</feature>